<dbReference type="PANTHER" id="PTHR23501:SF84">
    <property type="entry name" value="VACUOLAR MEMBRANE AMINO ACID UPTAKE TRANSPORTER FNX2"/>
    <property type="match status" value="1"/>
</dbReference>
<keyword evidence="5 7" id="KW-1133">Transmembrane helix</keyword>
<feature type="domain" description="Major facilitator superfamily (MFS) profile" evidence="8">
    <location>
        <begin position="79"/>
        <end position="568"/>
    </location>
</feature>
<feature type="transmembrane region" description="Helical" evidence="7">
    <location>
        <begin position="269"/>
        <end position="288"/>
    </location>
</feature>
<feature type="transmembrane region" description="Helical" evidence="7">
    <location>
        <begin position="402"/>
        <end position="426"/>
    </location>
</feature>
<evidence type="ECO:0000256" key="1">
    <source>
        <dbReference type="ARBA" id="ARBA00004127"/>
    </source>
</evidence>
<dbReference type="GO" id="GO:0046943">
    <property type="term" value="F:carboxylic acid transmembrane transporter activity"/>
    <property type="evidence" value="ECO:0007669"/>
    <property type="project" value="UniProtKB-ARBA"/>
</dbReference>
<dbReference type="InterPro" id="IPR020846">
    <property type="entry name" value="MFS_dom"/>
</dbReference>
<evidence type="ECO:0000256" key="4">
    <source>
        <dbReference type="ARBA" id="ARBA00022692"/>
    </source>
</evidence>
<keyword evidence="3" id="KW-0813">Transport</keyword>
<dbReference type="Pfam" id="PF07690">
    <property type="entry name" value="MFS_1"/>
    <property type="match status" value="1"/>
</dbReference>
<accession>A0A0J6FFY0</accession>
<comment type="similarity">
    <text evidence="2">Belongs to the major facilitator superfamily.</text>
</comment>
<dbReference type="GO" id="GO:0015174">
    <property type="term" value="F:basic amino acid transmembrane transporter activity"/>
    <property type="evidence" value="ECO:0007669"/>
    <property type="project" value="TreeGrafter"/>
</dbReference>
<feature type="transmembrane region" description="Helical" evidence="7">
    <location>
        <begin position="545"/>
        <end position="563"/>
    </location>
</feature>
<dbReference type="Proteomes" id="UP000054567">
    <property type="component" value="Unassembled WGS sequence"/>
</dbReference>
<feature type="transmembrane region" description="Helical" evidence="7">
    <location>
        <begin position="232"/>
        <end position="257"/>
    </location>
</feature>
<reference evidence="10" key="3">
    <citation type="journal article" date="2010" name="Genome Res.">
        <title>Population genomic sequencing of Coccidioides fungi reveals recent hybridization and transposon control.</title>
        <authorList>
            <person name="Neafsey D.E."/>
            <person name="Barker B.M."/>
            <person name="Sharpton T.J."/>
            <person name="Stajich J.E."/>
            <person name="Park D.J."/>
            <person name="Whiston E."/>
            <person name="Hung C.-Y."/>
            <person name="McMahan C."/>
            <person name="White J."/>
            <person name="Sykes S."/>
            <person name="Heiman D."/>
            <person name="Young S."/>
            <person name="Zeng Q."/>
            <person name="Abouelleil A."/>
            <person name="Aftuck L."/>
            <person name="Bessette D."/>
            <person name="Brown A."/>
            <person name="FitzGerald M."/>
            <person name="Lui A."/>
            <person name="Macdonald J.P."/>
            <person name="Priest M."/>
            <person name="Orbach M.J."/>
            <person name="Galgiani J.N."/>
            <person name="Kirkland T.N."/>
            <person name="Cole G.T."/>
            <person name="Birren B.W."/>
            <person name="Henn M.R."/>
            <person name="Taylor J.W."/>
            <person name="Rounsley S.D."/>
        </authorList>
    </citation>
    <scope>NUCLEOTIDE SEQUENCE [LARGE SCALE GENOMIC DNA]</scope>
    <source>
        <strain evidence="10">RMSCC 3488</strain>
    </source>
</reference>
<evidence type="ECO:0000256" key="7">
    <source>
        <dbReference type="SAM" id="Phobius"/>
    </source>
</evidence>
<feature type="transmembrane region" description="Helical" evidence="7">
    <location>
        <begin position="470"/>
        <end position="491"/>
    </location>
</feature>
<feature type="transmembrane region" description="Helical" evidence="7">
    <location>
        <begin position="339"/>
        <end position="363"/>
    </location>
</feature>
<dbReference type="InterPro" id="IPR011701">
    <property type="entry name" value="MFS"/>
</dbReference>
<dbReference type="FunFam" id="1.20.1720.10:FF:000013">
    <property type="entry name" value="Related to multidrug resistance proteins"/>
    <property type="match status" value="1"/>
</dbReference>
<dbReference type="EMBL" id="DS268111">
    <property type="protein sequence ID" value="KMM69178.1"/>
    <property type="molecule type" value="Genomic_DNA"/>
</dbReference>
<feature type="transmembrane region" description="Helical" evidence="7">
    <location>
        <begin position="294"/>
        <end position="318"/>
    </location>
</feature>
<dbReference type="InterPro" id="IPR036259">
    <property type="entry name" value="MFS_trans_sf"/>
</dbReference>
<dbReference type="OrthoDB" id="3437016at2759"/>
<comment type="subcellular location">
    <subcellularLocation>
        <location evidence="1">Endomembrane system</location>
        <topology evidence="1">Multi-pass membrane protein</topology>
    </subcellularLocation>
</comment>
<feature type="transmembrane region" description="Helical" evidence="7">
    <location>
        <begin position="432"/>
        <end position="458"/>
    </location>
</feature>
<dbReference type="PANTHER" id="PTHR23501">
    <property type="entry name" value="MAJOR FACILITATOR SUPERFAMILY"/>
    <property type="match status" value="1"/>
</dbReference>
<feature type="transmembrane region" description="Helical" evidence="7">
    <location>
        <begin position="201"/>
        <end position="220"/>
    </location>
</feature>
<sequence>MRVETVADNGWNSAASETTPLLISQEDGRQDHAVLSGSVAKANGDPGTDEEELKANEVDAARAAQFEGLPDAQTKLKYIIPSISIGVFLSAADQTIIVASYGKIGSDLNALNLTNWVATSYFLSLTSFQPLYGRLSDIFGRKACLLFSYTVFGLGCVFCGLARDIKELIAARIFQGIGGGGMTTVVSILLSDIVPLRDRGVWQGIINIIYATGSGLGAPLGGFLADSIGWRWAFLAQGPICLVAFIAVAFLLHLPAIDESHWREKLKRVDFLGATTLVFAVFGFLLGLDRGTNIAWNLPITIVSLTVSIALFALFFCIEMWIASDPFAPGHIIFERSLLACYFANFFSFGSWLAGIFYLPLFFQAREGVSATGAGLRLLPSIIAGVSGSLVGGFIMRKTGRYFWVTVWSYALLTAGLLVIYLFSGAILDSTIAIMIGMVMCGLGNGVGVTTTLIALLANASPEDQAVATACSYLFRSLGSVIGVSLSSGIVQQTLRSSLRSALRDSKDIDKIVNGVRESLDYLKALDPPIRQIVRECYGHATNSSFGFMAAVAFFSLLSSAFIREQKLSG</sequence>
<gene>
    <name evidence="9" type="ORF">CPAG_05500</name>
</gene>
<dbReference type="CDD" id="cd17502">
    <property type="entry name" value="MFS_Azr1_MDR_like"/>
    <property type="match status" value="1"/>
</dbReference>
<evidence type="ECO:0000256" key="2">
    <source>
        <dbReference type="ARBA" id="ARBA00008335"/>
    </source>
</evidence>
<feature type="transmembrane region" description="Helical" evidence="7">
    <location>
        <begin position="375"/>
        <end position="395"/>
    </location>
</feature>
<proteinExistence type="inferred from homology"/>
<reference evidence="9 10" key="1">
    <citation type="submission" date="2007-06" db="EMBL/GenBank/DDBJ databases">
        <title>The Genome Sequence of Coccidioides posadasii RMSCC_3488.</title>
        <authorList>
            <consortium name="Coccidioides Genome Resources Consortium"/>
            <consortium name="The Broad Institute Genome Sequencing Platform"/>
            <person name="Henn M.R."/>
            <person name="Sykes S."/>
            <person name="Young S."/>
            <person name="Jaffe D."/>
            <person name="Berlin A."/>
            <person name="Alvarez P."/>
            <person name="Butler J."/>
            <person name="Gnerre S."/>
            <person name="Grabherr M."/>
            <person name="Mauceli E."/>
            <person name="Brockman W."/>
            <person name="Kodira C."/>
            <person name="Alvarado L."/>
            <person name="Zeng Q."/>
            <person name="Crawford M."/>
            <person name="Antoine C."/>
            <person name="Devon K."/>
            <person name="Galgiani J."/>
            <person name="Orsborn K."/>
            <person name="Lewis M.L."/>
            <person name="Nusbaum C."/>
            <person name="Galagan J."/>
            <person name="Birren B."/>
        </authorList>
    </citation>
    <scope>NUCLEOTIDE SEQUENCE [LARGE SCALE GENOMIC DNA]</scope>
    <source>
        <strain evidence="9 10">RMSCC 3488</strain>
    </source>
</reference>
<dbReference type="Gene3D" id="1.20.1250.20">
    <property type="entry name" value="MFS general substrate transporter like domains"/>
    <property type="match status" value="2"/>
</dbReference>
<evidence type="ECO:0000256" key="5">
    <source>
        <dbReference type="ARBA" id="ARBA00022989"/>
    </source>
</evidence>
<dbReference type="VEuPathDB" id="FungiDB:CPAG_05500"/>
<feature type="transmembrane region" description="Helical" evidence="7">
    <location>
        <begin position="169"/>
        <end position="189"/>
    </location>
</feature>
<dbReference type="SUPFAM" id="SSF103473">
    <property type="entry name" value="MFS general substrate transporter"/>
    <property type="match status" value="1"/>
</dbReference>
<evidence type="ECO:0000256" key="3">
    <source>
        <dbReference type="ARBA" id="ARBA00022448"/>
    </source>
</evidence>
<feature type="transmembrane region" description="Helical" evidence="7">
    <location>
        <begin position="113"/>
        <end position="132"/>
    </location>
</feature>
<evidence type="ECO:0000259" key="8">
    <source>
        <dbReference type="PROSITE" id="PS50850"/>
    </source>
</evidence>
<evidence type="ECO:0000256" key="6">
    <source>
        <dbReference type="ARBA" id="ARBA00023136"/>
    </source>
</evidence>
<feature type="transmembrane region" description="Helical" evidence="7">
    <location>
        <begin position="144"/>
        <end position="163"/>
    </location>
</feature>
<dbReference type="AlphaFoldDB" id="A0A0J6FFY0"/>
<evidence type="ECO:0000313" key="10">
    <source>
        <dbReference type="Proteomes" id="UP000054567"/>
    </source>
</evidence>
<dbReference type="GO" id="GO:0012505">
    <property type="term" value="C:endomembrane system"/>
    <property type="evidence" value="ECO:0007669"/>
    <property type="project" value="UniProtKB-SubCell"/>
</dbReference>
<evidence type="ECO:0000313" key="9">
    <source>
        <dbReference type="EMBL" id="KMM69178.1"/>
    </source>
</evidence>
<reference evidence="10" key="2">
    <citation type="journal article" date="2009" name="Genome Res.">
        <title>Comparative genomic analyses of the human fungal pathogens Coccidioides and their relatives.</title>
        <authorList>
            <person name="Sharpton T.J."/>
            <person name="Stajich J.E."/>
            <person name="Rounsley S.D."/>
            <person name="Gardner M.J."/>
            <person name="Wortman J.R."/>
            <person name="Jordar V.S."/>
            <person name="Maiti R."/>
            <person name="Kodira C.D."/>
            <person name="Neafsey D.E."/>
            <person name="Zeng Q."/>
            <person name="Hung C.-Y."/>
            <person name="McMahan C."/>
            <person name="Muszewska A."/>
            <person name="Grynberg M."/>
            <person name="Mandel M.A."/>
            <person name="Kellner E.M."/>
            <person name="Barker B.M."/>
            <person name="Galgiani J.N."/>
            <person name="Orbach M.J."/>
            <person name="Kirkland T.N."/>
            <person name="Cole G.T."/>
            <person name="Henn M.R."/>
            <person name="Birren B.W."/>
            <person name="Taylor J.W."/>
        </authorList>
    </citation>
    <scope>NUCLEOTIDE SEQUENCE [LARGE SCALE GENOMIC DNA]</scope>
    <source>
        <strain evidence="10">RMSCC 3488</strain>
    </source>
</reference>
<dbReference type="PROSITE" id="PS50850">
    <property type="entry name" value="MFS"/>
    <property type="match status" value="1"/>
</dbReference>
<dbReference type="GO" id="GO:0000329">
    <property type="term" value="C:fungal-type vacuole membrane"/>
    <property type="evidence" value="ECO:0007669"/>
    <property type="project" value="TreeGrafter"/>
</dbReference>
<name>A0A0J6FFY0_COCPO</name>
<organism evidence="9 10">
    <name type="scientific">Coccidioides posadasii RMSCC 3488</name>
    <dbReference type="NCBI Taxonomy" id="454284"/>
    <lineage>
        <taxon>Eukaryota</taxon>
        <taxon>Fungi</taxon>
        <taxon>Dikarya</taxon>
        <taxon>Ascomycota</taxon>
        <taxon>Pezizomycotina</taxon>
        <taxon>Eurotiomycetes</taxon>
        <taxon>Eurotiomycetidae</taxon>
        <taxon>Onygenales</taxon>
        <taxon>Onygenaceae</taxon>
        <taxon>Coccidioides</taxon>
    </lineage>
</organism>
<protein>
    <submittedName>
        <fullName evidence="9">Multidrug resistance protein fnx1</fullName>
    </submittedName>
</protein>
<keyword evidence="6 7" id="KW-0472">Membrane</keyword>
<keyword evidence="4 7" id="KW-0812">Transmembrane</keyword>